<keyword evidence="6" id="KW-1185">Reference proteome</keyword>
<evidence type="ECO:0000313" key="6">
    <source>
        <dbReference type="Proteomes" id="UP000035721"/>
    </source>
</evidence>
<dbReference type="Gene3D" id="2.40.10.10">
    <property type="entry name" value="Trypsin-like serine proteases"/>
    <property type="match status" value="2"/>
</dbReference>
<evidence type="ECO:0000256" key="1">
    <source>
        <dbReference type="ARBA" id="ARBA00010541"/>
    </source>
</evidence>
<comment type="caution">
    <text evidence="5">The sequence shown here is derived from an EMBL/GenBank/DDBJ whole genome shotgun (WGS) entry which is preliminary data.</text>
</comment>
<dbReference type="InterPro" id="IPR001940">
    <property type="entry name" value="Peptidase_S1C"/>
</dbReference>
<dbReference type="Pfam" id="PF13365">
    <property type="entry name" value="Trypsin_2"/>
    <property type="match status" value="1"/>
</dbReference>
<keyword evidence="3" id="KW-0378">Hydrolase</keyword>
<dbReference type="GO" id="GO:0004252">
    <property type="term" value="F:serine-type endopeptidase activity"/>
    <property type="evidence" value="ECO:0007669"/>
    <property type="project" value="InterPro"/>
</dbReference>
<keyword evidence="4" id="KW-0732">Signal</keyword>
<dbReference type="PROSITE" id="PS51257">
    <property type="entry name" value="PROKAR_LIPOPROTEIN"/>
    <property type="match status" value="1"/>
</dbReference>
<accession>A0A077M4R4</accession>
<dbReference type="STRING" id="1194083.BN12_4000002"/>
<dbReference type="Proteomes" id="UP000035721">
    <property type="component" value="Unassembled WGS sequence"/>
</dbReference>
<dbReference type="InterPro" id="IPR043504">
    <property type="entry name" value="Peptidase_S1_PA_chymotrypsin"/>
</dbReference>
<name>A0A077M4R4_9MICO</name>
<dbReference type="GO" id="GO:0006508">
    <property type="term" value="P:proteolysis"/>
    <property type="evidence" value="ECO:0007669"/>
    <property type="project" value="UniProtKB-KW"/>
</dbReference>
<dbReference type="EMBL" id="CAJB01000336">
    <property type="protein sequence ID" value="CCH79110.1"/>
    <property type="molecule type" value="Genomic_DNA"/>
</dbReference>
<gene>
    <name evidence="5" type="ORF">BN12_4000002</name>
</gene>
<reference evidence="5 6" key="1">
    <citation type="journal article" date="2013" name="ISME J.">
        <title>A metabolic model for members of the genus Tetrasphaera involved in enhanced biological phosphorus removal.</title>
        <authorList>
            <person name="Kristiansen R."/>
            <person name="Nguyen H.T.T."/>
            <person name="Saunders A.M."/>
            <person name="Nielsen J.L."/>
            <person name="Wimmer R."/>
            <person name="Le V.Q."/>
            <person name="McIlroy S.J."/>
            <person name="Petrovski S."/>
            <person name="Seviour R.J."/>
            <person name="Calteau A."/>
            <person name="Nielsen K.L."/>
            <person name="Nielsen P.H."/>
        </authorList>
    </citation>
    <scope>NUCLEOTIDE SEQUENCE [LARGE SCALE GENOMIC DNA]</scope>
    <source>
        <strain evidence="5 6">T1-X7</strain>
    </source>
</reference>
<evidence type="ECO:0000256" key="4">
    <source>
        <dbReference type="SAM" id="SignalP"/>
    </source>
</evidence>
<dbReference type="InterPro" id="IPR009003">
    <property type="entry name" value="Peptidase_S1_PA"/>
</dbReference>
<dbReference type="AlphaFoldDB" id="A0A077M4R4"/>
<dbReference type="SUPFAM" id="SSF50494">
    <property type="entry name" value="Trypsin-like serine proteases"/>
    <property type="match status" value="1"/>
</dbReference>
<dbReference type="OrthoDB" id="9766361at2"/>
<organism evidence="5 6">
    <name type="scientific">Nostocoides japonicum T1-X7</name>
    <dbReference type="NCBI Taxonomy" id="1194083"/>
    <lineage>
        <taxon>Bacteria</taxon>
        <taxon>Bacillati</taxon>
        <taxon>Actinomycetota</taxon>
        <taxon>Actinomycetes</taxon>
        <taxon>Micrococcales</taxon>
        <taxon>Intrasporangiaceae</taxon>
        <taxon>Nostocoides</taxon>
    </lineage>
</organism>
<evidence type="ECO:0000256" key="3">
    <source>
        <dbReference type="ARBA" id="ARBA00022801"/>
    </source>
</evidence>
<dbReference type="PRINTS" id="PR00834">
    <property type="entry name" value="PROTEASES2C"/>
</dbReference>
<keyword evidence="2" id="KW-0645">Protease</keyword>
<dbReference type="PANTHER" id="PTHR43343:SF3">
    <property type="entry name" value="PROTEASE DO-LIKE 8, CHLOROPLASTIC"/>
    <property type="match status" value="1"/>
</dbReference>
<protein>
    <recommendedName>
        <fullName evidence="7">Serine protease</fullName>
    </recommendedName>
</protein>
<proteinExistence type="inferred from homology"/>
<evidence type="ECO:0000313" key="5">
    <source>
        <dbReference type="EMBL" id="CCH79110.1"/>
    </source>
</evidence>
<dbReference type="InterPro" id="IPR051201">
    <property type="entry name" value="Chloro_Bact_Ser_Proteases"/>
</dbReference>
<feature type="signal peptide" evidence="4">
    <location>
        <begin position="1"/>
        <end position="25"/>
    </location>
</feature>
<evidence type="ECO:0000256" key="2">
    <source>
        <dbReference type="ARBA" id="ARBA00022670"/>
    </source>
</evidence>
<dbReference type="PANTHER" id="PTHR43343">
    <property type="entry name" value="PEPTIDASE S12"/>
    <property type="match status" value="1"/>
</dbReference>
<feature type="chain" id="PRO_5001721407" description="Serine protease" evidence="4">
    <location>
        <begin position="26"/>
        <end position="410"/>
    </location>
</feature>
<sequence>MPRACVRRLLIVGLAQLAGLSIALSACTSPTRGTSDETTNSGVSTPLTVPNAAVRLIKPATARIDTASGVDDDDVVDGDVDEISCLSGGGSGVVVGKREVLTAAHVVDHAASIRVTVGTESAAGTVVGMDRSKDIALIRVASTLGSIAEPASHPSTPGDPIAVVGFAGGEGFASKNGVVRAVDRSIEVAGVGKLHNLVELQSSAAQGDSGAPVVDASGKLVGILQSGANGSGSSQFAIPMASLETPLEEWLGRHKPTDVDARSCPTPMGPGDTAWPSDVTVPRAVATAVDEAAFTLSVLFQALADADEPTVIAQQVDSSDTRAFHHSMLKRTVEQVDVSDAGELRHSPWIVVEFTTQQGRGDGPSTHPEQTCTEWRVRYSFRAVRGTWLIDNAGPDGSRPLVRTCSSPDD</sequence>
<evidence type="ECO:0008006" key="7">
    <source>
        <dbReference type="Google" id="ProtNLM"/>
    </source>
</evidence>
<comment type="similarity">
    <text evidence="1">Belongs to the peptidase S1C family.</text>
</comment>